<accession>A0A1E7R817</accession>
<dbReference type="EMBL" id="CABWKZ010000007">
    <property type="protein sequence ID" value="VXA54313.1"/>
    <property type="molecule type" value="Genomic_DNA"/>
</dbReference>
<reference evidence="9 12" key="2">
    <citation type="submission" date="2017-12" db="EMBL/GenBank/DDBJ databases">
        <title>Draft Genome sequences of multiple microbial strains isolated from spacecraft associated surfaces.</title>
        <authorList>
            <person name="Seuylemezian A."/>
            <person name="Vaishampayan P."/>
            <person name="Venkateswaran K."/>
        </authorList>
    </citation>
    <scope>NUCLEOTIDE SEQUENCE [LARGE SCALE GENOMIC DNA]</scope>
    <source>
        <strain evidence="9 12">2P01AA</strain>
    </source>
</reference>
<comment type="subcellular location">
    <subcellularLocation>
        <location evidence="1 6">Cell membrane</location>
        <topology evidence="1 6">Multi-pass membrane protein</topology>
    </subcellularLocation>
</comment>
<dbReference type="Pfam" id="PF00893">
    <property type="entry name" value="Multi_Drug_Res"/>
    <property type="match status" value="1"/>
</dbReference>
<evidence type="ECO:0000313" key="13">
    <source>
        <dbReference type="Proteomes" id="UP000430404"/>
    </source>
</evidence>
<reference evidence="8 11" key="1">
    <citation type="submission" date="2013-02" db="EMBL/GenBank/DDBJ databases">
        <title>The Genome Sequence of Acinetobacter sp. NIPH 809.</title>
        <authorList>
            <consortium name="The Broad Institute Genome Sequencing Platform"/>
            <consortium name="The Broad Institute Genome Sequencing Center for Infectious Disease"/>
            <person name="Cerqueira G."/>
            <person name="Feldgarden M."/>
            <person name="Courvalin P."/>
            <person name="Perichon B."/>
            <person name="Grillot-Courvalin C."/>
            <person name="Clermont D."/>
            <person name="Rocha E."/>
            <person name="Yoon E.-J."/>
            <person name="Nemec A."/>
            <person name="Walker B."/>
            <person name="Young S.K."/>
            <person name="Zeng Q."/>
            <person name="Gargeya S."/>
            <person name="Fitzgerald M."/>
            <person name="Haas B."/>
            <person name="Abouelleil A."/>
            <person name="Alvarado L."/>
            <person name="Arachchi H.M."/>
            <person name="Berlin A.M."/>
            <person name="Chapman S.B."/>
            <person name="Dewar J."/>
            <person name="Goldberg J."/>
            <person name="Griggs A."/>
            <person name="Gujja S."/>
            <person name="Hansen M."/>
            <person name="Howarth C."/>
            <person name="Imamovic A."/>
            <person name="Larimer J."/>
            <person name="McCowan C."/>
            <person name="Murphy C."/>
            <person name="Neiman D."/>
            <person name="Pearson M."/>
            <person name="Priest M."/>
            <person name="Roberts A."/>
            <person name="Saif S."/>
            <person name="Shea T."/>
            <person name="Sisk P."/>
            <person name="Sykes S."/>
            <person name="Wortman J."/>
            <person name="Nusbaum C."/>
            <person name="Birren B."/>
        </authorList>
    </citation>
    <scope>NUCLEOTIDE SEQUENCE [LARGE SCALE GENOMIC DNA]</scope>
    <source>
        <strain evidence="8 11">NIPH 809</strain>
    </source>
</reference>
<evidence type="ECO:0000256" key="7">
    <source>
        <dbReference type="SAM" id="Phobius"/>
    </source>
</evidence>
<keyword evidence="11" id="KW-1185">Reference proteome</keyword>
<evidence type="ECO:0000256" key="4">
    <source>
        <dbReference type="ARBA" id="ARBA00022989"/>
    </source>
</evidence>
<dbReference type="PANTHER" id="PTHR30561:SF7">
    <property type="entry name" value="GUANIDINIUM EFFLUX SYSTEM SUBUNIT GDNC-RELATED"/>
    <property type="match status" value="1"/>
</dbReference>
<comment type="similarity">
    <text evidence="6">Belongs to the drug/metabolite transporter (DMT) superfamily. Small multidrug resistance (SMR) (TC 2.A.7.1) family.</text>
</comment>
<dbReference type="GO" id="GO:0022857">
    <property type="term" value="F:transmembrane transporter activity"/>
    <property type="evidence" value="ECO:0007669"/>
    <property type="project" value="InterPro"/>
</dbReference>
<evidence type="ECO:0000313" key="9">
    <source>
        <dbReference type="EMBL" id="PKF32417.1"/>
    </source>
</evidence>
<evidence type="ECO:0000256" key="5">
    <source>
        <dbReference type="ARBA" id="ARBA00023136"/>
    </source>
</evidence>
<dbReference type="RefSeq" id="WP_004652914.1">
    <property type="nucleotide sequence ID" value="NZ_CP158965.1"/>
</dbReference>
<organism evidence="10 13">
    <name type="scientific">Acinetobacter proteolyticus</name>
    <dbReference type="NCBI Taxonomy" id="1776741"/>
    <lineage>
        <taxon>Bacteria</taxon>
        <taxon>Pseudomonadati</taxon>
        <taxon>Pseudomonadota</taxon>
        <taxon>Gammaproteobacteria</taxon>
        <taxon>Moraxellales</taxon>
        <taxon>Moraxellaceae</taxon>
        <taxon>Acinetobacter</taxon>
    </lineage>
</organism>
<sequence>MAWLYLFIASSFEILWAIGLKYSRNLFEWSFTIFFIVGSFLFLFLAAKKMKPSYAYVFFVVLGTLGTFLFDTYIIENPVNFISVIAIVMIIIGVIKLKQIGD</sequence>
<dbReference type="GO" id="GO:0005886">
    <property type="term" value="C:plasma membrane"/>
    <property type="evidence" value="ECO:0007669"/>
    <property type="project" value="UniProtKB-SubCell"/>
</dbReference>
<reference evidence="10 13" key="3">
    <citation type="submission" date="2019-10" db="EMBL/GenBank/DDBJ databases">
        <authorList>
            <person name="Karimi E."/>
        </authorList>
    </citation>
    <scope>NUCLEOTIDE SEQUENCE [LARGE SCALE GENOMIC DNA]</scope>
    <source>
        <strain evidence="10">Acinetobacter sp. 8BE</strain>
    </source>
</reference>
<keyword evidence="5 7" id="KW-0472">Membrane</keyword>
<accession>A0A653K1L5</accession>
<dbReference type="Proteomes" id="UP000233553">
    <property type="component" value="Unassembled WGS sequence"/>
</dbReference>
<evidence type="ECO:0000256" key="1">
    <source>
        <dbReference type="ARBA" id="ARBA00004651"/>
    </source>
</evidence>
<feature type="transmembrane region" description="Helical" evidence="7">
    <location>
        <begin position="81"/>
        <end position="97"/>
    </location>
</feature>
<proteinExistence type="inferred from homology"/>
<feature type="transmembrane region" description="Helical" evidence="7">
    <location>
        <begin position="27"/>
        <end position="47"/>
    </location>
</feature>
<dbReference type="Proteomes" id="UP000430404">
    <property type="component" value="Unassembled WGS sequence"/>
</dbReference>
<dbReference type="InterPro" id="IPR037185">
    <property type="entry name" value="EmrE-like"/>
</dbReference>
<dbReference type="AlphaFoldDB" id="A0A653K1L5"/>
<keyword evidence="3 6" id="KW-0812">Transmembrane</keyword>
<evidence type="ECO:0000313" key="10">
    <source>
        <dbReference type="EMBL" id="VXA54313.1"/>
    </source>
</evidence>
<gene>
    <name evidence="10" type="ORF">ACI8B_150003</name>
    <name evidence="9" type="ORF">CW311_14420</name>
    <name evidence="8" type="ORF">F993_00856</name>
</gene>
<dbReference type="OrthoDB" id="9808638at2"/>
<dbReference type="Gene3D" id="1.10.3730.20">
    <property type="match status" value="1"/>
</dbReference>
<keyword evidence="2" id="KW-1003">Cell membrane</keyword>
<evidence type="ECO:0000313" key="8">
    <source>
        <dbReference type="EMBL" id="ENU24610.1"/>
    </source>
</evidence>
<dbReference type="Proteomes" id="UP000013034">
    <property type="component" value="Unassembled WGS sequence"/>
</dbReference>
<evidence type="ECO:0000256" key="6">
    <source>
        <dbReference type="RuleBase" id="RU003942"/>
    </source>
</evidence>
<evidence type="ECO:0000313" key="12">
    <source>
        <dbReference type="Proteomes" id="UP000233553"/>
    </source>
</evidence>
<evidence type="ECO:0000256" key="3">
    <source>
        <dbReference type="ARBA" id="ARBA00022692"/>
    </source>
</evidence>
<dbReference type="EMBL" id="PISJ01000017">
    <property type="protein sequence ID" value="PKF32417.1"/>
    <property type="molecule type" value="Genomic_DNA"/>
</dbReference>
<evidence type="ECO:0000313" key="11">
    <source>
        <dbReference type="Proteomes" id="UP000013034"/>
    </source>
</evidence>
<keyword evidence="4 7" id="KW-1133">Transmembrane helix</keyword>
<evidence type="ECO:0000256" key="2">
    <source>
        <dbReference type="ARBA" id="ARBA00022475"/>
    </source>
</evidence>
<dbReference type="PANTHER" id="PTHR30561">
    <property type="entry name" value="SMR FAMILY PROTON-DEPENDENT DRUG EFFLUX TRANSPORTER SUGE"/>
    <property type="match status" value="1"/>
</dbReference>
<dbReference type="InterPro" id="IPR045324">
    <property type="entry name" value="Small_multidrug_res"/>
</dbReference>
<dbReference type="EMBL" id="APOI01000008">
    <property type="protein sequence ID" value="ENU24610.1"/>
    <property type="molecule type" value="Genomic_DNA"/>
</dbReference>
<dbReference type="InterPro" id="IPR000390">
    <property type="entry name" value="Small_drug/metabolite_transptr"/>
</dbReference>
<name>A0A653K1L5_9GAMM</name>
<dbReference type="SUPFAM" id="SSF103481">
    <property type="entry name" value="Multidrug resistance efflux transporter EmrE"/>
    <property type="match status" value="1"/>
</dbReference>
<feature type="transmembrane region" description="Helical" evidence="7">
    <location>
        <begin position="54"/>
        <end position="75"/>
    </location>
</feature>
<protein>
    <submittedName>
        <fullName evidence="10">Quaternary ammonium compound-resistance protein SugE</fullName>
    </submittedName>
</protein>